<dbReference type="InterPro" id="IPR035901">
    <property type="entry name" value="GIY-YIG_endonuc_sf"/>
</dbReference>
<dbReference type="Gene3D" id="3.40.1440.10">
    <property type="entry name" value="GIY-YIG endonuclease"/>
    <property type="match status" value="1"/>
</dbReference>
<dbReference type="CDD" id="cd10449">
    <property type="entry name" value="GIY-YIG_SLX1_like"/>
    <property type="match status" value="1"/>
</dbReference>
<gene>
    <name evidence="2" type="ORF">LDC_03480</name>
</gene>
<dbReference type="Pfam" id="PF01541">
    <property type="entry name" value="GIY-YIG"/>
    <property type="match status" value="1"/>
</dbReference>
<sequence>MFYVYLLQSKREPKQVYVGLTTDLRARFADHNAGRLPHTSKCRPWRLVCYHAFADERRAVEFEA</sequence>
<dbReference type="InterPro" id="IPR000305">
    <property type="entry name" value="GIY-YIG_endonuc"/>
</dbReference>
<dbReference type="PROSITE" id="PS50164">
    <property type="entry name" value="GIY_YIG"/>
    <property type="match status" value="1"/>
</dbReference>
<reference evidence="2" key="1">
    <citation type="submission" date="2011-04" db="EMBL/GenBank/DDBJ databases">
        <title>Taxonomic and functional metagenomic profiling of the microbial community in the anoxic sediment of a brackish shallow lake (Laguna de Carrizo Central Spain).</title>
        <authorList>
            <consortium name="CONSOLIDER consortium CSD2007-00005"/>
            <person name="Guazzaroni M.-E."/>
            <person name="Richter M."/>
            <person name="Garcia-Salamanca A."/>
            <person name="Yarza P."/>
            <person name="Ferrer M."/>
        </authorList>
    </citation>
    <scope>NUCLEOTIDE SEQUENCE</scope>
</reference>
<organism evidence="2">
    <name type="scientific">uncultured microorganism</name>
    <dbReference type="NCBI Taxonomy" id="358574"/>
    <lineage>
        <taxon>unclassified sequences</taxon>
        <taxon>environmental samples</taxon>
    </lineage>
</organism>
<protein>
    <submittedName>
        <fullName evidence="2">Excinuclease ABC C subunit domain protein</fullName>
    </submittedName>
</protein>
<dbReference type="AlphaFoldDB" id="F8UGZ4"/>
<accession>F8UGZ4</accession>
<proteinExistence type="predicted"/>
<dbReference type="SUPFAM" id="SSF82771">
    <property type="entry name" value="GIY-YIG endonuclease"/>
    <property type="match status" value="1"/>
</dbReference>
<dbReference type="EMBL" id="JF805038">
    <property type="protein sequence ID" value="AEI30301.1"/>
    <property type="molecule type" value="Genomic_DNA"/>
</dbReference>
<feature type="domain" description="GIY-YIG" evidence="1">
    <location>
        <begin position="1"/>
        <end position="64"/>
    </location>
</feature>
<evidence type="ECO:0000259" key="1">
    <source>
        <dbReference type="PROSITE" id="PS50164"/>
    </source>
</evidence>
<evidence type="ECO:0000313" key="2">
    <source>
        <dbReference type="EMBL" id="AEI30301.1"/>
    </source>
</evidence>
<name>F8UGZ4_9ZZZZ</name>